<accession>A0ABY4YHI2</accession>
<protein>
    <recommendedName>
        <fullName evidence="3">HPF/RaiA family ribosome-associated protein</fullName>
    </recommendedName>
</protein>
<sequence length="109" mass="12224">MTAETARLLDRIRLQDGTNQDDLPFLERTLAQLFTQLGGRFDASQVDIAIRIKDRDKPGMRTSLELNVHGLPPMIGTSHLTDTKDAVNDAEAKVISQLQTAVDRRSERH</sequence>
<proteinExistence type="predicted"/>
<dbReference type="Proteomes" id="UP001056535">
    <property type="component" value="Chromosome"/>
</dbReference>
<keyword evidence="2" id="KW-1185">Reference proteome</keyword>
<name>A0ABY4YHI2_9MICO</name>
<dbReference type="EMBL" id="CP099490">
    <property type="protein sequence ID" value="USQ76216.1"/>
    <property type="molecule type" value="Genomic_DNA"/>
</dbReference>
<evidence type="ECO:0000313" key="1">
    <source>
        <dbReference type="EMBL" id="USQ76216.1"/>
    </source>
</evidence>
<evidence type="ECO:0000313" key="2">
    <source>
        <dbReference type="Proteomes" id="UP001056535"/>
    </source>
</evidence>
<evidence type="ECO:0008006" key="3">
    <source>
        <dbReference type="Google" id="ProtNLM"/>
    </source>
</evidence>
<dbReference type="RefSeq" id="WP_252620911.1">
    <property type="nucleotide sequence ID" value="NZ_CP099490.1"/>
</dbReference>
<gene>
    <name evidence="1" type="ORF">NF557_16760</name>
</gene>
<reference evidence="1" key="1">
    <citation type="submission" date="2022-06" db="EMBL/GenBank/DDBJ databases">
        <title>Ornithinimicrobium JY.X270.</title>
        <authorList>
            <person name="Huang Y."/>
        </authorList>
    </citation>
    <scope>NUCLEOTIDE SEQUENCE</scope>
    <source>
        <strain evidence="1">JY.X270</strain>
    </source>
</reference>
<organism evidence="1 2">
    <name type="scientific">Ornithinimicrobium cryptoxanthini</name>
    <dbReference type="NCBI Taxonomy" id="2934161"/>
    <lineage>
        <taxon>Bacteria</taxon>
        <taxon>Bacillati</taxon>
        <taxon>Actinomycetota</taxon>
        <taxon>Actinomycetes</taxon>
        <taxon>Micrococcales</taxon>
        <taxon>Ornithinimicrobiaceae</taxon>
        <taxon>Ornithinimicrobium</taxon>
    </lineage>
</organism>